<evidence type="ECO:0000256" key="1">
    <source>
        <dbReference type="SAM" id="MobiDB-lite"/>
    </source>
</evidence>
<dbReference type="Proteomes" id="UP001518989">
    <property type="component" value="Unassembled WGS sequence"/>
</dbReference>
<dbReference type="RefSeq" id="WP_207415962.1">
    <property type="nucleotide sequence ID" value="NZ_CP061178.1"/>
</dbReference>
<evidence type="ECO:0000313" key="3">
    <source>
        <dbReference type="EMBL" id="MBO1078546.1"/>
    </source>
</evidence>
<sequence>MRRFLGRWLSDFLRLGLGLGLAIGAMQLPALAASYGTALLQVAEGARRDIDQRKQVAGQFYRWDGTLTDGAAIDALRGPEPANAEGLAGSVRREQQLREAEARLRARPALLRPVQAAWDWPSGGDEVRAVLRLALDTHVPQVVLSLAGATYGLAGLLLGLLVANLLVAVGGRERVPPPPRPGRSVADRRTPSLRA</sequence>
<evidence type="ECO:0000256" key="2">
    <source>
        <dbReference type="SAM" id="Phobius"/>
    </source>
</evidence>
<organism evidence="3 4">
    <name type="scientific">Roseomonas haemaphysalidis</name>
    <dbReference type="NCBI Taxonomy" id="2768162"/>
    <lineage>
        <taxon>Bacteria</taxon>
        <taxon>Pseudomonadati</taxon>
        <taxon>Pseudomonadota</taxon>
        <taxon>Alphaproteobacteria</taxon>
        <taxon>Acetobacterales</taxon>
        <taxon>Roseomonadaceae</taxon>
        <taxon>Roseomonas</taxon>
    </lineage>
</organism>
<keyword evidence="2" id="KW-0812">Transmembrane</keyword>
<dbReference type="EMBL" id="JACTNG010000002">
    <property type="protein sequence ID" value="MBO1078546.1"/>
    <property type="molecule type" value="Genomic_DNA"/>
</dbReference>
<feature type="region of interest" description="Disordered" evidence="1">
    <location>
        <begin position="172"/>
        <end position="195"/>
    </location>
</feature>
<evidence type="ECO:0000313" key="4">
    <source>
        <dbReference type="Proteomes" id="UP001518989"/>
    </source>
</evidence>
<proteinExistence type="predicted"/>
<keyword evidence="4" id="KW-1185">Reference proteome</keyword>
<protein>
    <submittedName>
        <fullName evidence="3">DUF2937 family protein</fullName>
    </submittedName>
</protein>
<name>A0ABS3KQB8_9PROT</name>
<feature type="compositionally biased region" description="Basic and acidic residues" evidence="1">
    <location>
        <begin position="185"/>
        <end position="195"/>
    </location>
</feature>
<keyword evidence="2" id="KW-0472">Membrane</keyword>
<dbReference type="InterPro" id="IPR022584">
    <property type="entry name" value="DUF2937"/>
</dbReference>
<dbReference type="Pfam" id="PF11157">
    <property type="entry name" value="DUF2937"/>
    <property type="match status" value="1"/>
</dbReference>
<accession>A0ABS3KQB8</accession>
<keyword evidence="2" id="KW-1133">Transmembrane helix</keyword>
<comment type="caution">
    <text evidence="3">The sequence shown here is derived from an EMBL/GenBank/DDBJ whole genome shotgun (WGS) entry which is preliminary data.</text>
</comment>
<feature type="transmembrane region" description="Helical" evidence="2">
    <location>
        <begin position="142"/>
        <end position="167"/>
    </location>
</feature>
<reference evidence="3 4" key="1">
    <citation type="submission" date="2020-09" db="EMBL/GenBank/DDBJ databases">
        <title>Roseomonas.</title>
        <authorList>
            <person name="Zhu W."/>
        </authorList>
    </citation>
    <scope>NUCLEOTIDE SEQUENCE [LARGE SCALE GENOMIC DNA]</scope>
    <source>
        <strain evidence="3 4">573</strain>
    </source>
</reference>
<gene>
    <name evidence="3" type="ORF">IAI61_05850</name>
</gene>